<dbReference type="Proteomes" id="UP001174908">
    <property type="component" value="Unassembled WGS sequence"/>
</dbReference>
<name>A0ABT7NAR6_9BURK</name>
<proteinExistence type="predicted"/>
<reference evidence="2" key="1">
    <citation type="submission" date="2023-06" db="EMBL/GenBank/DDBJ databases">
        <authorList>
            <person name="Jiang Y."/>
            <person name="Liu Q."/>
        </authorList>
    </citation>
    <scope>NUCLEOTIDE SEQUENCE</scope>
    <source>
        <strain evidence="2">CGMCC 1.12089</strain>
    </source>
</reference>
<dbReference type="PANTHER" id="PTHR38033:SF1">
    <property type="entry name" value="DOTU FAMILY TYPE IV_VI SECRETION SYSTEM PROTEIN"/>
    <property type="match status" value="1"/>
</dbReference>
<feature type="domain" description="Type IV / VI secretion system DotU" evidence="1">
    <location>
        <begin position="4"/>
        <end position="206"/>
    </location>
</feature>
<dbReference type="Gene3D" id="1.25.40.590">
    <property type="entry name" value="Type IV / VI secretion system, DotU"/>
    <property type="match status" value="1"/>
</dbReference>
<protein>
    <submittedName>
        <fullName evidence="2">DotU family type IV/VI secretion system protein</fullName>
    </submittedName>
</protein>
<dbReference type="InterPro" id="IPR017732">
    <property type="entry name" value="T4/T6SS_DotU"/>
</dbReference>
<dbReference type="Pfam" id="PF09850">
    <property type="entry name" value="DotU"/>
    <property type="match status" value="1"/>
</dbReference>
<evidence type="ECO:0000313" key="2">
    <source>
        <dbReference type="EMBL" id="MDM0044980.1"/>
    </source>
</evidence>
<keyword evidence="3" id="KW-1185">Reference proteome</keyword>
<comment type="caution">
    <text evidence="2">The sequence shown here is derived from an EMBL/GenBank/DDBJ whole genome shotgun (WGS) entry which is preliminary data.</text>
</comment>
<evidence type="ECO:0000259" key="1">
    <source>
        <dbReference type="Pfam" id="PF09850"/>
    </source>
</evidence>
<dbReference type="InterPro" id="IPR038522">
    <property type="entry name" value="T4/T6SS_DotU_sf"/>
</dbReference>
<dbReference type="RefSeq" id="WP_286660088.1">
    <property type="nucleotide sequence ID" value="NZ_JASZYV010000002.1"/>
</dbReference>
<dbReference type="EMBL" id="JASZYV010000002">
    <property type="protein sequence ID" value="MDM0044980.1"/>
    <property type="molecule type" value="Genomic_DNA"/>
</dbReference>
<gene>
    <name evidence="2" type="ORF">QTH91_10825</name>
</gene>
<sequence length="439" mass="47826">MTRLIDSFSLLIEHGLSLAAQQGRADAAMLPQHAERAFELLEQARAAARKAGYAPGAIESASFAMAAWIDEMLMRGAGLGPGTDAPIQQRLFNSNNARTEFFHHLSALQPEDDEVREVYWNALALGFTGQYYFEGDDEGELGKLKDLHGQQLATPPLQPLADGYVTPQPYSVAEPPRPRPALSRERNTLVGGSLLAVALPAAALAWLLLTGGPERPPTLAERVDARLQHFACADLSAEADDGALHVRGFVSRAEDVQAVRQEVLAVPGVGEPKFDLGLRIWPHCEVITVLKPYRARNRSKDLGLQLSAPSARDGWLREGDAVRLQLHQANFKGNVWVDYYTADGSVFHLLSDGSPQLLTPGQEIEMGRDIPASWLVSPPFGAVLVTALASPAPFAGTAERPPFELASDYLLRLREMLAANRGGDLLVADILELRTRERE</sequence>
<evidence type="ECO:0000313" key="3">
    <source>
        <dbReference type="Proteomes" id="UP001174908"/>
    </source>
</evidence>
<accession>A0ABT7NAR6</accession>
<dbReference type="PANTHER" id="PTHR38033">
    <property type="entry name" value="MEMBRANE PROTEIN-RELATED"/>
    <property type="match status" value="1"/>
</dbReference>
<organism evidence="2 3">
    <name type="scientific">Variovorax dokdonensis</name>
    <dbReference type="NCBI Taxonomy" id="344883"/>
    <lineage>
        <taxon>Bacteria</taxon>
        <taxon>Pseudomonadati</taxon>
        <taxon>Pseudomonadota</taxon>
        <taxon>Betaproteobacteria</taxon>
        <taxon>Burkholderiales</taxon>
        <taxon>Comamonadaceae</taxon>
        <taxon>Variovorax</taxon>
    </lineage>
</organism>